<feature type="region of interest" description="Disordered" evidence="1">
    <location>
        <begin position="56"/>
        <end position="75"/>
    </location>
</feature>
<feature type="compositionally biased region" description="Polar residues" evidence="1">
    <location>
        <begin position="56"/>
        <end position="67"/>
    </location>
</feature>
<gene>
    <name evidence="2" type="ORF">HW450_07025</name>
</gene>
<evidence type="ECO:0000313" key="2">
    <source>
        <dbReference type="EMBL" id="QMV84136.1"/>
    </source>
</evidence>
<evidence type="ECO:0000313" key="3">
    <source>
        <dbReference type="Proteomes" id="UP000515570"/>
    </source>
</evidence>
<proteinExistence type="predicted"/>
<name>A0A7G5FBZ5_9CORY</name>
<dbReference type="AlphaFoldDB" id="A0A7G5FBZ5"/>
<sequence>MMIVQKTVPGTSDEEDTKNHKKLSIKALTQTTPGLPAPTHNQKTKNKSTWHTIEFSNNTRTTNPHQQNQRKKEGLSISDSFSYRHTHSSGALSVALTHIKLHTPNQQYKPAGKTGFLEVYLLSLPHHLS</sequence>
<keyword evidence="3" id="KW-1185">Reference proteome</keyword>
<dbReference type="RefSeq" id="WP_182384946.1">
    <property type="nucleotide sequence ID" value="NZ_CP059833.1"/>
</dbReference>
<protein>
    <submittedName>
        <fullName evidence="2">Uncharacterized protein</fullName>
    </submittedName>
</protein>
<evidence type="ECO:0000256" key="1">
    <source>
        <dbReference type="SAM" id="MobiDB-lite"/>
    </source>
</evidence>
<reference evidence="2 3" key="1">
    <citation type="submission" date="2020-07" db="EMBL/GenBank/DDBJ databases">
        <title>non toxigenic Corynebacterium sp. nov from a clinical source.</title>
        <authorList>
            <person name="Bernier A.-M."/>
            <person name="Bernard K."/>
        </authorList>
    </citation>
    <scope>NUCLEOTIDE SEQUENCE [LARGE SCALE GENOMIC DNA]</scope>
    <source>
        <strain evidence="3">NML 93-0612</strain>
    </source>
</reference>
<organism evidence="2 3">
    <name type="scientific">Corynebacterium hindlerae</name>
    <dbReference type="NCBI Taxonomy" id="699041"/>
    <lineage>
        <taxon>Bacteria</taxon>
        <taxon>Bacillati</taxon>
        <taxon>Actinomycetota</taxon>
        <taxon>Actinomycetes</taxon>
        <taxon>Mycobacteriales</taxon>
        <taxon>Corynebacteriaceae</taxon>
        <taxon>Corynebacterium</taxon>
    </lineage>
</organism>
<feature type="region of interest" description="Disordered" evidence="1">
    <location>
        <begin position="1"/>
        <end position="49"/>
    </location>
</feature>
<accession>A0A7G5FBZ5</accession>
<dbReference type="EMBL" id="CP059833">
    <property type="protein sequence ID" value="QMV84136.1"/>
    <property type="molecule type" value="Genomic_DNA"/>
</dbReference>
<dbReference type="Proteomes" id="UP000515570">
    <property type="component" value="Chromosome"/>
</dbReference>